<evidence type="ECO:0000313" key="2">
    <source>
        <dbReference type="EMBL" id="ABD32815.1"/>
    </source>
</evidence>
<feature type="region of interest" description="Disordered" evidence="1">
    <location>
        <begin position="1"/>
        <end position="20"/>
    </location>
</feature>
<reference evidence="2" key="2">
    <citation type="submission" date="2007-03" db="EMBL/GenBank/DDBJ databases">
        <authorList>
            <consortium name="The International Medicago Genome Annotation Group"/>
        </authorList>
    </citation>
    <scope>NUCLEOTIDE SEQUENCE</scope>
</reference>
<protein>
    <submittedName>
        <fullName evidence="2">Uncharacterized protein</fullName>
    </submittedName>
</protein>
<dbReference type="Proteomes" id="UP000265566">
    <property type="component" value="Chromosome 7"/>
</dbReference>
<proteinExistence type="predicted"/>
<name>Q2HV36_MEDTR</name>
<evidence type="ECO:0000256" key="1">
    <source>
        <dbReference type="SAM" id="MobiDB-lite"/>
    </source>
</evidence>
<evidence type="ECO:0000313" key="3">
    <source>
        <dbReference type="EMBL" id="RHN48461.1"/>
    </source>
</evidence>
<gene>
    <name evidence="2" type="ORF">MtrDRAFT_AC148995g29v2</name>
    <name evidence="3" type="ORF">MtrunA17_Chr7g0264041</name>
</gene>
<dbReference type="Gramene" id="rna43180">
    <property type="protein sequence ID" value="RHN48461.1"/>
    <property type="gene ID" value="gene43180"/>
</dbReference>
<feature type="compositionally biased region" description="Polar residues" evidence="1">
    <location>
        <begin position="1"/>
        <end position="11"/>
    </location>
</feature>
<organism evidence="2">
    <name type="scientific">Medicago truncatula</name>
    <name type="common">Barrel medic</name>
    <name type="synonym">Medicago tribuloides</name>
    <dbReference type="NCBI Taxonomy" id="3880"/>
    <lineage>
        <taxon>Eukaryota</taxon>
        <taxon>Viridiplantae</taxon>
        <taxon>Streptophyta</taxon>
        <taxon>Embryophyta</taxon>
        <taxon>Tracheophyta</taxon>
        <taxon>Spermatophyta</taxon>
        <taxon>Magnoliopsida</taxon>
        <taxon>eudicotyledons</taxon>
        <taxon>Gunneridae</taxon>
        <taxon>Pentapetalae</taxon>
        <taxon>rosids</taxon>
        <taxon>fabids</taxon>
        <taxon>Fabales</taxon>
        <taxon>Fabaceae</taxon>
        <taxon>Papilionoideae</taxon>
        <taxon>50 kb inversion clade</taxon>
        <taxon>NPAAA clade</taxon>
        <taxon>Hologalegina</taxon>
        <taxon>IRL clade</taxon>
        <taxon>Trifolieae</taxon>
        <taxon>Medicago</taxon>
    </lineage>
</organism>
<dbReference type="AlphaFoldDB" id="Q2HV36"/>
<reference evidence="3" key="3">
    <citation type="journal article" date="2018" name="Nat. Plants">
        <title>Whole-genome landscape of Medicago truncatula symbiotic genes.</title>
        <authorList>
            <person name="Pecrix Y."/>
            <person name="Gamas P."/>
            <person name="Carrere S."/>
        </authorList>
    </citation>
    <scope>NUCLEOTIDE SEQUENCE</scope>
    <source>
        <tissue evidence="3">Leaves</tissue>
    </source>
</reference>
<accession>Q2HV36</accession>
<sequence>MMGFNPSSKMGTKNLHETSNKKRVPTRVWLSFQISMAVLVGGNHTSSRFCTR</sequence>
<dbReference type="EMBL" id="AC148995">
    <property type="protein sequence ID" value="ABD32815.1"/>
    <property type="molecule type" value="Genomic_DNA"/>
</dbReference>
<dbReference type="ExpressionAtlas" id="Q2HV36">
    <property type="expression patterns" value="differential"/>
</dbReference>
<dbReference type="EMBL" id="PSQE01000007">
    <property type="protein sequence ID" value="RHN48461.1"/>
    <property type="molecule type" value="Genomic_DNA"/>
</dbReference>
<reference evidence="2" key="1">
    <citation type="submission" date="2004-12" db="EMBL/GenBank/DDBJ databases">
        <authorList>
            <person name="Town C.D."/>
        </authorList>
    </citation>
    <scope>NUCLEOTIDE SEQUENCE</scope>
</reference>